<dbReference type="EMBL" id="FNAQ01000001">
    <property type="protein sequence ID" value="SDD83283.1"/>
    <property type="molecule type" value="Genomic_DNA"/>
</dbReference>
<keyword evidence="9" id="KW-1185">Reference proteome</keyword>
<evidence type="ECO:0000256" key="7">
    <source>
        <dbReference type="SAM" id="Phobius"/>
    </source>
</evidence>
<feature type="transmembrane region" description="Helical" evidence="7">
    <location>
        <begin position="225"/>
        <end position="244"/>
    </location>
</feature>
<feature type="transmembrane region" description="Helical" evidence="7">
    <location>
        <begin position="256"/>
        <end position="277"/>
    </location>
</feature>
<dbReference type="OrthoDB" id="5393513at2"/>
<dbReference type="PANTHER" id="PTHR30106:SF1">
    <property type="entry name" value="UPF0324 MEMBRANE PROTEIN FN0533"/>
    <property type="match status" value="1"/>
</dbReference>
<reference evidence="9" key="1">
    <citation type="submission" date="2016-10" db="EMBL/GenBank/DDBJ databases">
        <authorList>
            <person name="Varghese N."/>
            <person name="Submissions S."/>
        </authorList>
    </citation>
    <scope>NUCLEOTIDE SEQUENCE [LARGE SCALE GENOMIC DNA]</scope>
    <source>
        <strain evidence="9">DSM 8987</strain>
    </source>
</reference>
<evidence type="ECO:0000256" key="4">
    <source>
        <dbReference type="ARBA" id="ARBA00022692"/>
    </source>
</evidence>
<dbReference type="AlphaFoldDB" id="A0A1G6Y011"/>
<evidence type="ECO:0000256" key="6">
    <source>
        <dbReference type="ARBA" id="ARBA00023136"/>
    </source>
</evidence>
<dbReference type="GO" id="GO:0005886">
    <property type="term" value="C:plasma membrane"/>
    <property type="evidence" value="ECO:0007669"/>
    <property type="project" value="UniProtKB-SubCell"/>
</dbReference>
<feature type="transmembrane region" description="Helical" evidence="7">
    <location>
        <begin position="79"/>
        <end position="96"/>
    </location>
</feature>
<sequence>MTREHIRPLLFILLLASCLLPIVGTGTALAGGILFSLVLGNPWPVRTALWSRQLLQWAVVGLGFGLAIGEVWTVGRSSLGYSLVGIVVTLTLGWLLARRFPLSGTTAALIACGTAICGGSAIAALAPVLRSRDDETAVALATVFTLNAVALLLFPPLGHLFDLSQQQFGIWAALAIHDTSSVVGAAAAYGPQALATGTVVKLSRALWIAPLAFAAALYLKSEQRVRLPLFIVGFIAAASLHALLPQYAVLWQGLAGVARQLLVVTLFLIGAGLNRALLQRVGAAPLALGISLWLLVGSLSLAAICAGWI</sequence>
<feature type="transmembrane region" description="Helical" evidence="7">
    <location>
        <begin position="54"/>
        <end position="72"/>
    </location>
</feature>
<feature type="transmembrane region" description="Helical" evidence="7">
    <location>
        <begin position="283"/>
        <end position="308"/>
    </location>
</feature>
<comment type="subcellular location">
    <subcellularLocation>
        <location evidence="1">Cell membrane</location>
        <topology evidence="1">Multi-pass membrane protein</topology>
    </subcellularLocation>
</comment>
<accession>A0A1G6Y011</accession>
<evidence type="ECO:0000313" key="8">
    <source>
        <dbReference type="EMBL" id="SDD83283.1"/>
    </source>
</evidence>
<feature type="transmembrane region" description="Helical" evidence="7">
    <location>
        <begin position="108"/>
        <end position="129"/>
    </location>
</feature>
<dbReference type="InterPro" id="IPR018383">
    <property type="entry name" value="UPF0324_pro"/>
</dbReference>
<evidence type="ECO:0000256" key="3">
    <source>
        <dbReference type="ARBA" id="ARBA00022475"/>
    </source>
</evidence>
<keyword evidence="6 7" id="KW-0472">Membrane</keyword>
<evidence type="ECO:0000256" key="5">
    <source>
        <dbReference type="ARBA" id="ARBA00022989"/>
    </source>
</evidence>
<dbReference type="RefSeq" id="WP_092075806.1">
    <property type="nucleotide sequence ID" value="NZ_CALFZY010000006.1"/>
</dbReference>
<feature type="transmembrane region" description="Helical" evidence="7">
    <location>
        <begin position="168"/>
        <end position="190"/>
    </location>
</feature>
<keyword evidence="3" id="KW-1003">Cell membrane</keyword>
<keyword evidence="5 7" id="KW-1133">Transmembrane helix</keyword>
<feature type="transmembrane region" description="Helical" evidence="7">
    <location>
        <begin position="202"/>
        <end position="219"/>
    </location>
</feature>
<dbReference type="Proteomes" id="UP000243205">
    <property type="component" value="Unassembled WGS sequence"/>
</dbReference>
<proteinExistence type="inferred from homology"/>
<evidence type="ECO:0000256" key="1">
    <source>
        <dbReference type="ARBA" id="ARBA00004651"/>
    </source>
</evidence>
<evidence type="ECO:0000313" key="9">
    <source>
        <dbReference type="Proteomes" id="UP000243205"/>
    </source>
</evidence>
<dbReference type="PANTHER" id="PTHR30106">
    <property type="entry name" value="INNER MEMBRANE PROTEIN YEIH-RELATED"/>
    <property type="match status" value="1"/>
</dbReference>
<name>A0A1G6Y011_9BACT</name>
<organism evidence="8 9">
    <name type="scientific">Desulfuromonas thiophila</name>
    <dbReference type="NCBI Taxonomy" id="57664"/>
    <lineage>
        <taxon>Bacteria</taxon>
        <taxon>Pseudomonadati</taxon>
        <taxon>Thermodesulfobacteriota</taxon>
        <taxon>Desulfuromonadia</taxon>
        <taxon>Desulfuromonadales</taxon>
        <taxon>Desulfuromonadaceae</taxon>
        <taxon>Desulfuromonas</taxon>
    </lineage>
</organism>
<protein>
    <submittedName>
        <fullName evidence="8">Conserved hypothetical integral membrane protein</fullName>
    </submittedName>
</protein>
<dbReference type="PROSITE" id="PS51257">
    <property type="entry name" value="PROKAR_LIPOPROTEIN"/>
    <property type="match status" value="1"/>
</dbReference>
<keyword evidence="4 7" id="KW-0812">Transmembrane</keyword>
<comment type="similarity">
    <text evidence="2">Belongs to the UPF0324 family.</text>
</comment>
<dbReference type="Pfam" id="PF03601">
    <property type="entry name" value="Cons_hypoth698"/>
    <property type="match status" value="1"/>
</dbReference>
<evidence type="ECO:0000256" key="2">
    <source>
        <dbReference type="ARBA" id="ARBA00007977"/>
    </source>
</evidence>
<feature type="transmembrane region" description="Helical" evidence="7">
    <location>
        <begin position="136"/>
        <end position="156"/>
    </location>
</feature>
<gene>
    <name evidence="8" type="ORF">SAMN05661003_101449</name>
</gene>